<dbReference type="PRINTS" id="PR01217">
    <property type="entry name" value="PRICHEXTENSN"/>
</dbReference>
<dbReference type="SUPFAM" id="SSF103088">
    <property type="entry name" value="OmpA-like"/>
    <property type="match status" value="1"/>
</dbReference>
<evidence type="ECO:0000256" key="3">
    <source>
        <dbReference type="ARBA" id="ARBA00023237"/>
    </source>
</evidence>
<feature type="compositionally biased region" description="Pro residues" evidence="5">
    <location>
        <begin position="73"/>
        <end position="88"/>
    </location>
</feature>
<feature type="compositionally biased region" description="Low complexity" evidence="5">
    <location>
        <begin position="89"/>
        <end position="107"/>
    </location>
</feature>
<accession>A0A9X4AVH2</accession>
<dbReference type="InterPro" id="IPR036737">
    <property type="entry name" value="OmpA-like_sf"/>
</dbReference>
<comment type="caution">
    <text evidence="7">The sequence shown here is derived from an EMBL/GenBank/DDBJ whole genome shotgun (WGS) entry which is preliminary data.</text>
</comment>
<feature type="compositionally biased region" description="Low complexity" evidence="5">
    <location>
        <begin position="62"/>
        <end position="72"/>
    </location>
</feature>
<evidence type="ECO:0000256" key="1">
    <source>
        <dbReference type="ARBA" id="ARBA00004442"/>
    </source>
</evidence>
<keyword evidence="8" id="KW-1185">Reference proteome</keyword>
<dbReference type="InterPro" id="IPR050330">
    <property type="entry name" value="Bact_OuterMem_StrucFunc"/>
</dbReference>
<keyword evidence="2 4" id="KW-0472">Membrane</keyword>
<feature type="compositionally biased region" description="Polar residues" evidence="5">
    <location>
        <begin position="51"/>
        <end position="61"/>
    </location>
</feature>
<dbReference type="Gene3D" id="3.30.1330.60">
    <property type="entry name" value="OmpA-like domain"/>
    <property type="match status" value="1"/>
</dbReference>
<evidence type="ECO:0000256" key="5">
    <source>
        <dbReference type="SAM" id="MobiDB-lite"/>
    </source>
</evidence>
<dbReference type="PROSITE" id="PS51123">
    <property type="entry name" value="OMPA_2"/>
    <property type="match status" value="1"/>
</dbReference>
<sequence length="244" mass="25400">MANSTGNARLAFGGLLLLGLTDLGLINLKLAPEYAEEQAKQAQVTGARPGGTTSAQASAQRPTATPGPSVAVAPPPRPTPTPEPPTTAPEPTATTSALPVVSVATATPPAPTAEPEPTPPPTKPTPPAVASGDKPAAVSDILFEIDSNLLTLSAKSTLDEVLKQLKANPSLRIHLRGHSDQLGSREHNLELSRKRAAAVENFFHANGIPHSRITTEAVGGMKPADASNTPTAWSLNRRVEIEWR</sequence>
<feature type="domain" description="OmpA-like" evidence="6">
    <location>
        <begin position="130"/>
        <end position="244"/>
    </location>
</feature>
<feature type="region of interest" description="Disordered" evidence="5">
    <location>
        <begin position="41"/>
        <end position="133"/>
    </location>
</feature>
<dbReference type="EMBL" id="JAGTJJ010000019">
    <property type="protein sequence ID" value="MDC3984275.1"/>
    <property type="molecule type" value="Genomic_DNA"/>
</dbReference>
<comment type="subcellular location">
    <subcellularLocation>
        <location evidence="1">Cell outer membrane</location>
    </subcellularLocation>
</comment>
<dbReference type="Pfam" id="PF00691">
    <property type="entry name" value="OmpA"/>
    <property type="match status" value="1"/>
</dbReference>
<dbReference type="InterPro" id="IPR006664">
    <property type="entry name" value="OMP_bac"/>
</dbReference>
<dbReference type="CDD" id="cd07185">
    <property type="entry name" value="OmpA_C-like"/>
    <property type="match status" value="1"/>
</dbReference>
<dbReference type="GO" id="GO:0009279">
    <property type="term" value="C:cell outer membrane"/>
    <property type="evidence" value="ECO:0007669"/>
    <property type="project" value="UniProtKB-SubCell"/>
</dbReference>
<evidence type="ECO:0000256" key="2">
    <source>
        <dbReference type="ARBA" id="ARBA00023136"/>
    </source>
</evidence>
<organism evidence="7 8">
    <name type="scientific">Polyangium jinanense</name>
    <dbReference type="NCBI Taxonomy" id="2829994"/>
    <lineage>
        <taxon>Bacteria</taxon>
        <taxon>Pseudomonadati</taxon>
        <taxon>Myxococcota</taxon>
        <taxon>Polyangia</taxon>
        <taxon>Polyangiales</taxon>
        <taxon>Polyangiaceae</taxon>
        <taxon>Polyangium</taxon>
    </lineage>
</organism>
<dbReference type="PANTHER" id="PTHR30329:SF21">
    <property type="entry name" value="LIPOPROTEIN YIAD-RELATED"/>
    <property type="match status" value="1"/>
</dbReference>
<dbReference type="PRINTS" id="PR01021">
    <property type="entry name" value="OMPADOMAIN"/>
</dbReference>
<evidence type="ECO:0000313" key="7">
    <source>
        <dbReference type="EMBL" id="MDC3984275.1"/>
    </source>
</evidence>
<gene>
    <name evidence="7" type="ORF">KEG57_27455</name>
</gene>
<name>A0A9X4AVH2_9BACT</name>
<dbReference type="Proteomes" id="UP001151081">
    <property type="component" value="Unassembled WGS sequence"/>
</dbReference>
<proteinExistence type="predicted"/>
<keyword evidence="3" id="KW-0998">Cell outer membrane</keyword>
<protein>
    <submittedName>
        <fullName evidence="7">OmpA family protein</fullName>
    </submittedName>
</protein>
<dbReference type="AlphaFoldDB" id="A0A9X4AVH2"/>
<evidence type="ECO:0000259" key="6">
    <source>
        <dbReference type="PROSITE" id="PS51123"/>
    </source>
</evidence>
<dbReference type="PANTHER" id="PTHR30329">
    <property type="entry name" value="STATOR ELEMENT OF FLAGELLAR MOTOR COMPLEX"/>
    <property type="match status" value="1"/>
</dbReference>
<evidence type="ECO:0000256" key="4">
    <source>
        <dbReference type="PROSITE-ProRule" id="PRU00473"/>
    </source>
</evidence>
<evidence type="ECO:0000313" key="8">
    <source>
        <dbReference type="Proteomes" id="UP001151081"/>
    </source>
</evidence>
<dbReference type="RefSeq" id="WP_272419088.1">
    <property type="nucleotide sequence ID" value="NZ_JAGTJJ010000019.1"/>
</dbReference>
<feature type="compositionally biased region" description="Pro residues" evidence="5">
    <location>
        <begin position="108"/>
        <end position="127"/>
    </location>
</feature>
<dbReference type="InterPro" id="IPR006665">
    <property type="entry name" value="OmpA-like"/>
</dbReference>
<reference evidence="7 8" key="1">
    <citation type="submission" date="2021-04" db="EMBL/GenBank/DDBJ databases">
        <title>Genome analysis of Polyangium sp.</title>
        <authorList>
            <person name="Li Y."/>
            <person name="Wang J."/>
        </authorList>
    </citation>
    <scope>NUCLEOTIDE SEQUENCE [LARGE SCALE GENOMIC DNA]</scope>
    <source>
        <strain evidence="7 8">SDU14</strain>
    </source>
</reference>